<evidence type="ECO:0000313" key="2">
    <source>
        <dbReference type="Proteomes" id="UP001164539"/>
    </source>
</evidence>
<gene>
    <name evidence="1" type="ORF">OWV82_005192</name>
</gene>
<protein>
    <submittedName>
        <fullName evidence="1">Uncharacterized protein</fullName>
    </submittedName>
</protein>
<organism evidence="1 2">
    <name type="scientific">Melia azedarach</name>
    <name type="common">Chinaberry tree</name>
    <dbReference type="NCBI Taxonomy" id="155640"/>
    <lineage>
        <taxon>Eukaryota</taxon>
        <taxon>Viridiplantae</taxon>
        <taxon>Streptophyta</taxon>
        <taxon>Embryophyta</taxon>
        <taxon>Tracheophyta</taxon>
        <taxon>Spermatophyta</taxon>
        <taxon>Magnoliopsida</taxon>
        <taxon>eudicotyledons</taxon>
        <taxon>Gunneridae</taxon>
        <taxon>Pentapetalae</taxon>
        <taxon>rosids</taxon>
        <taxon>malvids</taxon>
        <taxon>Sapindales</taxon>
        <taxon>Meliaceae</taxon>
        <taxon>Melia</taxon>
    </lineage>
</organism>
<dbReference type="Proteomes" id="UP001164539">
    <property type="component" value="Chromosome 2"/>
</dbReference>
<evidence type="ECO:0000313" key="1">
    <source>
        <dbReference type="EMBL" id="KAJ4726494.1"/>
    </source>
</evidence>
<keyword evidence="2" id="KW-1185">Reference proteome</keyword>
<dbReference type="EMBL" id="CM051395">
    <property type="protein sequence ID" value="KAJ4726494.1"/>
    <property type="molecule type" value="Genomic_DNA"/>
</dbReference>
<sequence length="94" mass="10500">MAFTLAFMPKTFSPLPSFKTYLQQQPRKRTVYVYIVCTGQPQRPKPSSGKGGKINRDQMMTSLNSSQSTIKDQLEMKPKAKESDGSPNKAKASQ</sequence>
<reference evidence="1 2" key="1">
    <citation type="journal article" date="2023" name="Science">
        <title>Complex scaffold remodeling in plant triterpene biosynthesis.</title>
        <authorList>
            <person name="De La Pena R."/>
            <person name="Hodgson H."/>
            <person name="Liu J.C."/>
            <person name="Stephenson M.J."/>
            <person name="Martin A.C."/>
            <person name="Owen C."/>
            <person name="Harkess A."/>
            <person name="Leebens-Mack J."/>
            <person name="Jimenez L.E."/>
            <person name="Osbourn A."/>
            <person name="Sattely E.S."/>
        </authorList>
    </citation>
    <scope>NUCLEOTIDE SEQUENCE [LARGE SCALE GENOMIC DNA]</scope>
    <source>
        <strain evidence="2">cv. JPN11</strain>
        <tissue evidence="1">Leaf</tissue>
    </source>
</reference>
<comment type="caution">
    <text evidence="1">The sequence shown here is derived from an EMBL/GenBank/DDBJ whole genome shotgun (WGS) entry which is preliminary data.</text>
</comment>
<name>A0ACC1YTX2_MELAZ</name>
<accession>A0ACC1YTX2</accession>
<proteinExistence type="predicted"/>